<name>A0A139YA64_TOXGO</name>
<protein>
    <submittedName>
        <fullName evidence="2">Uncharacterized protein</fullName>
    </submittedName>
</protein>
<dbReference type="AlphaFoldDB" id="A0A139YA64"/>
<feature type="region of interest" description="Disordered" evidence="1">
    <location>
        <begin position="22"/>
        <end position="83"/>
    </location>
</feature>
<comment type="caution">
    <text evidence="2">The sequence shown here is derived from an EMBL/GenBank/DDBJ whole genome shotgun (WGS) entry which is preliminary data.</text>
</comment>
<feature type="compositionally biased region" description="Basic and acidic residues" evidence="1">
    <location>
        <begin position="55"/>
        <end position="66"/>
    </location>
</feature>
<proteinExistence type="predicted"/>
<dbReference type="VEuPathDB" id="ToxoDB:TGARI_368140"/>
<evidence type="ECO:0000313" key="3">
    <source>
        <dbReference type="Proteomes" id="UP000074247"/>
    </source>
</evidence>
<gene>
    <name evidence="2" type="ORF">TGARI_368140</name>
</gene>
<reference evidence="2 3" key="1">
    <citation type="journal article" date="2016" name="Nat. Commun.">
        <title>Local admixture of amplified and diversified secreted pathogenesis determinants shapes mosaic Toxoplasma gondii genomes.</title>
        <authorList>
            <person name="Lorenzi H."/>
            <person name="Khan A."/>
            <person name="Behnke M.S."/>
            <person name="Namasivayam S."/>
            <person name="Swapna L.S."/>
            <person name="Hadjithomas M."/>
            <person name="Karamycheva S."/>
            <person name="Pinney D."/>
            <person name="Brunk B.P."/>
            <person name="Ajioka J.W."/>
            <person name="Ajzenberg D."/>
            <person name="Boothroyd J.C."/>
            <person name="Boyle J.P."/>
            <person name="Darde M.L."/>
            <person name="Diaz-Miranda M.A."/>
            <person name="Dubey J.P."/>
            <person name="Fritz H.M."/>
            <person name="Gennari S.M."/>
            <person name="Gregory B.D."/>
            <person name="Kim K."/>
            <person name="Saeij J.P."/>
            <person name="Su C."/>
            <person name="White M.W."/>
            <person name="Zhu X.Q."/>
            <person name="Howe D.K."/>
            <person name="Rosenthal B.M."/>
            <person name="Grigg M.E."/>
            <person name="Parkinson J."/>
            <person name="Liu L."/>
            <person name="Kissinger J.C."/>
            <person name="Roos D.S."/>
            <person name="Sibley L.D."/>
        </authorList>
    </citation>
    <scope>NUCLEOTIDE SEQUENCE [LARGE SCALE GENOMIC DNA]</scope>
    <source>
        <strain evidence="2 3">ARI</strain>
    </source>
</reference>
<dbReference type="Proteomes" id="UP000074247">
    <property type="component" value="Unassembled WGS sequence"/>
</dbReference>
<feature type="compositionally biased region" description="Pro residues" evidence="1">
    <location>
        <begin position="22"/>
        <end position="32"/>
    </location>
</feature>
<evidence type="ECO:0000256" key="1">
    <source>
        <dbReference type="SAM" id="MobiDB-lite"/>
    </source>
</evidence>
<evidence type="ECO:0000313" key="2">
    <source>
        <dbReference type="EMBL" id="KYF49242.1"/>
    </source>
</evidence>
<sequence>MHDPPCSLRVFQFSLALTCPRLSPPNYTPSPLPKGKNRQRLPKSARGQPSYSRTQEAKLLQREKSTKCRAPNAHNDTRECENRGRKAIRQTRVSFCEKNKKNCLENSDSASYAVGHPREAVLGQDPFTNYMGSTHTKAPSSFLHPPPTSRCV</sequence>
<dbReference type="EMBL" id="AGQS02003437">
    <property type="protein sequence ID" value="KYF49242.1"/>
    <property type="molecule type" value="Genomic_DNA"/>
</dbReference>
<accession>A0A139YA64</accession>
<organism evidence="2 3">
    <name type="scientific">Toxoplasma gondii ARI</name>
    <dbReference type="NCBI Taxonomy" id="1074872"/>
    <lineage>
        <taxon>Eukaryota</taxon>
        <taxon>Sar</taxon>
        <taxon>Alveolata</taxon>
        <taxon>Apicomplexa</taxon>
        <taxon>Conoidasida</taxon>
        <taxon>Coccidia</taxon>
        <taxon>Eucoccidiorida</taxon>
        <taxon>Eimeriorina</taxon>
        <taxon>Sarcocystidae</taxon>
        <taxon>Toxoplasma</taxon>
    </lineage>
</organism>